<evidence type="ECO:0000313" key="2">
    <source>
        <dbReference type="Proteomes" id="UP000324222"/>
    </source>
</evidence>
<reference evidence="1 2" key="1">
    <citation type="submission" date="2019-05" db="EMBL/GenBank/DDBJ databases">
        <title>Another draft genome of Portunus trituberculatus and its Hox gene families provides insights of decapod evolution.</title>
        <authorList>
            <person name="Jeong J.-H."/>
            <person name="Song I."/>
            <person name="Kim S."/>
            <person name="Choi T."/>
            <person name="Kim D."/>
            <person name="Ryu S."/>
            <person name="Kim W."/>
        </authorList>
    </citation>
    <scope>NUCLEOTIDE SEQUENCE [LARGE SCALE GENOMIC DNA]</scope>
    <source>
        <tissue evidence="1">Muscle</tissue>
    </source>
</reference>
<organism evidence="1 2">
    <name type="scientific">Portunus trituberculatus</name>
    <name type="common">Swimming crab</name>
    <name type="synonym">Neptunus trituberculatus</name>
    <dbReference type="NCBI Taxonomy" id="210409"/>
    <lineage>
        <taxon>Eukaryota</taxon>
        <taxon>Metazoa</taxon>
        <taxon>Ecdysozoa</taxon>
        <taxon>Arthropoda</taxon>
        <taxon>Crustacea</taxon>
        <taxon>Multicrustacea</taxon>
        <taxon>Malacostraca</taxon>
        <taxon>Eumalacostraca</taxon>
        <taxon>Eucarida</taxon>
        <taxon>Decapoda</taxon>
        <taxon>Pleocyemata</taxon>
        <taxon>Brachyura</taxon>
        <taxon>Eubrachyura</taxon>
        <taxon>Portunoidea</taxon>
        <taxon>Portunidae</taxon>
        <taxon>Portuninae</taxon>
        <taxon>Portunus</taxon>
    </lineage>
</organism>
<accession>A0A5B7IMJ4</accession>
<protein>
    <submittedName>
        <fullName evidence="1">Uncharacterized protein</fullName>
    </submittedName>
</protein>
<gene>
    <name evidence="1" type="ORF">E2C01_078287</name>
</gene>
<proteinExistence type="predicted"/>
<keyword evidence="2" id="KW-1185">Reference proteome</keyword>
<dbReference type="Proteomes" id="UP000324222">
    <property type="component" value="Unassembled WGS sequence"/>
</dbReference>
<name>A0A5B7IMJ4_PORTR</name>
<sequence>MHAILGDVGQRPEPSSREENMLLEWKPEDARVAVDNIYAISRLNIGLRTSCSFTLRCGNIEISSAFPRHNHH</sequence>
<dbReference type="EMBL" id="VSRR010062866">
    <property type="protein sequence ID" value="MPC83575.1"/>
    <property type="molecule type" value="Genomic_DNA"/>
</dbReference>
<comment type="caution">
    <text evidence="1">The sequence shown here is derived from an EMBL/GenBank/DDBJ whole genome shotgun (WGS) entry which is preliminary data.</text>
</comment>
<evidence type="ECO:0000313" key="1">
    <source>
        <dbReference type="EMBL" id="MPC83575.1"/>
    </source>
</evidence>
<dbReference type="AlphaFoldDB" id="A0A5B7IMJ4"/>